<dbReference type="OrthoDB" id="230688at2157"/>
<dbReference type="InterPro" id="IPR013656">
    <property type="entry name" value="PAS_4"/>
</dbReference>
<dbReference type="Gene3D" id="3.30.565.10">
    <property type="entry name" value="Histidine kinase-like ATPase, C-terminal domain"/>
    <property type="match status" value="1"/>
</dbReference>
<protein>
    <recommendedName>
        <fullName evidence="2">histidine kinase</fullName>
        <ecNumber evidence="2">2.7.13.3</ecNumber>
    </recommendedName>
</protein>
<dbReference type="InterPro" id="IPR000700">
    <property type="entry name" value="PAS-assoc_C"/>
</dbReference>
<dbReference type="PRINTS" id="PR00344">
    <property type="entry name" value="BCTRLSENSOR"/>
</dbReference>
<dbReference type="SMART" id="SM00091">
    <property type="entry name" value="PAS"/>
    <property type="match status" value="4"/>
</dbReference>
<dbReference type="InterPro" id="IPR001610">
    <property type="entry name" value="PAC"/>
</dbReference>
<dbReference type="InterPro" id="IPR000014">
    <property type="entry name" value="PAS"/>
</dbReference>
<reference evidence="11" key="1">
    <citation type="submission" date="2017-02" db="EMBL/GenBank/DDBJ databases">
        <title>Natronthermophilus aegyptiacus gen. nov.,sp. nov., an aerobic, extremely halophilic alkalithermophilic archaeon isolated from the athalassohaline Wadi An Natrun, Egypt.</title>
        <authorList>
            <person name="Zhao B."/>
        </authorList>
    </citation>
    <scope>NUCLEOTIDE SEQUENCE [LARGE SCALE GENOMIC DNA]</scope>
    <source>
        <strain evidence="11">JW/NM-HA 15</strain>
    </source>
</reference>
<dbReference type="InterPro" id="IPR013655">
    <property type="entry name" value="PAS_fold_3"/>
</dbReference>
<dbReference type="RefSeq" id="WP_086889865.1">
    <property type="nucleotide sequence ID" value="NZ_CP019893.1"/>
</dbReference>
<feature type="region of interest" description="Disordered" evidence="6">
    <location>
        <begin position="203"/>
        <end position="227"/>
    </location>
</feature>
<evidence type="ECO:0000256" key="5">
    <source>
        <dbReference type="ARBA" id="ARBA00022777"/>
    </source>
</evidence>
<feature type="domain" description="PAC" evidence="9">
    <location>
        <begin position="217"/>
        <end position="267"/>
    </location>
</feature>
<dbReference type="PANTHER" id="PTHR43304:SF1">
    <property type="entry name" value="PAC DOMAIN-CONTAINING PROTEIN"/>
    <property type="match status" value="1"/>
</dbReference>
<evidence type="ECO:0000256" key="1">
    <source>
        <dbReference type="ARBA" id="ARBA00000085"/>
    </source>
</evidence>
<evidence type="ECO:0000313" key="10">
    <source>
        <dbReference type="EMBL" id="ARS91498.1"/>
    </source>
</evidence>
<dbReference type="AlphaFoldDB" id="A0A2Z2I301"/>
<feature type="domain" description="PAS" evidence="8">
    <location>
        <begin position="286"/>
        <end position="339"/>
    </location>
</feature>
<dbReference type="PANTHER" id="PTHR43304">
    <property type="entry name" value="PHYTOCHROME-LIKE PROTEIN CPH1"/>
    <property type="match status" value="1"/>
</dbReference>
<keyword evidence="11" id="KW-1185">Reference proteome</keyword>
<evidence type="ECO:0000259" key="7">
    <source>
        <dbReference type="PROSITE" id="PS50109"/>
    </source>
</evidence>
<dbReference type="GeneID" id="32896086"/>
<evidence type="ECO:0000313" key="11">
    <source>
        <dbReference type="Proteomes" id="UP000250088"/>
    </source>
</evidence>
<feature type="domain" description="PAC" evidence="9">
    <location>
        <begin position="595"/>
        <end position="646"/>
    </location>
</feature>
<dbReference type="SUPFAM" id="SSF55874">
    <property type="entry name" value="ATPase domain of HSP90 chaperone/DNA topoisomerase II/histidine kinase"/>
    <property type="match status" value="1"/>
</dbReference>
<dbReference type="Proteomes" id="UP000250088">
    <property type="component" value="Chromosome"/>
</dbReference>
<dbReference type="InterPro" id="IPR004358">
    <property type="entry name" value="Sig_transdc_His_kin-like_C"/>
</dbReference>
<dbReference type="SMART" id="SM00387">
    <property type="entry name" value="HATPase_c"/>
    <property type="match status" value="1"/>
</dbReference>
<keyword evidence="3" id="KW-0597">Phosphoprotein</keyword>
<dbReference type="InterPro" id="IPR003594">
    <property type="entry name" value="HATPase_dom"/>
</dbReference>
<comment type="catalytic activity">
    <reaction evidence="1">
        <text>ATP + protein L-histidine = ADP + protein N-phospho-L-histidine.</text>
        <dbReference type="EC" id="2.7.13.3"/>
    </reaction>
</comment>
<dbReference type="PROSITE" id="PS50109">
    <property type="entry name" value="HIS_KIN"/>
    <property type="match status" value="1"/>
</dbReference>
<evidence type="ECO:0000259" key="9">
    <source>
        <dbReference type="PROSITE" id="PS50113"/>
    </source>
</evidence>
<dbReference type="SUPFAM" id="SSF55785">
    <property type="entry name" value="PYP-like sensor domain (PAS domain)"/>
    <property type="match status" value="4"/>
</dbReference>
<dbReference type="Pfam" id="PF13426">
    <property type="entry name" value="PAS_9"/>
    <property type="match status" value="1"/>
</dbReference>
<dbReference type="KEGG" id="naj:B1756_18395"/>
<dbReference type="Gene3D" id="3.30.450.20">
    <property type="entry name" value="PAS domain"/>
    <property type="match status" value="4"/>
</dbReference>
<evidence type="ECO:0000256" key="6">
    <source>
        <dbReference type="SAM" id="MobiDB-lite"/>
    </source>
</evidence>
<name>A0A2Z2I301_9EURY</name>
<dbReference type="Pfam" id="PF08448">
    <property type="entry name" value="PAS_4"/>
    <property type="match status" value="1"/>
</dbReference>
<keyword evidence="5" id="KW-0418">Kinase</keyword>
<dbReference type="EC" id="2.7.13.3" evidence="2"/>
<evidence type="ECO:0000256" key="3">
    <source>
        <dbReference type="ARBA" id="ARBA00022553"/>
    </source>
</evidence>
<keyword evidence="4" id="KW-0808">Transferase</keyword>
<feature type="domain" description="PAS" evidence="8">
    <location>
        <begin position="394"/>
        <end position="466"/>
    </location>
</feature>
<dbReference type="GO" id="GO:0004673">
    <property type="term" value="F:protein histidine kinase activity"/>
    <property type="evidence" value="ECO:0007669"/>
    <property type="project" value="UniProtKB-EC"/>
</dbReference>
<dbReference type="Pfam" id="PF08447">
    <property type="entry name" value="PAS_3"/>
    <property type="match status" value="2"/>
</dbReference>
<evidence type="ECO:0000256" key="4">
    <source>
        <dbReference type="ARBA" id="ARBA00022679"/>
    </source>
</evidence>
<dbReference type="Gene3D" id="2.10.70.100">
    <property type="match status" value="2"/>
</dbReference>
<proteinExistence type="predicted"/>
<sequence>MADGLTGGSDGRDSTGERPVRILVYGADLEWATRLAARLEDTEEPLSVESTAGREDVEGRIGDDVDCLVCGNTVLDQEAGVLESVRSSSSTVPVVCCLRDGDLDPEDALEAAVADVVETPLESGRMTVLARRLRTLGAQYRQCRRGASYRSIFEELPDAVVVHDEEGNYVEMNRAVTELLGYDRADLFDHSVDEIETALDSDELEASLSSLDPGESKTAEGRNRRADGTDIPVRVSLRRLEGADDHLILATIRDLTELKDRERDLERGMDLLKRTEALANAGGWELDVETETLRWTHGAKRIYGVDDDYEPTIEDALEFYHPDDRSVVREAIDRAVEDGEPFDDTLRLVTADGVTRRVRARGEPAVEDGRTVRVRGALWDVTEREKRRRTIEASNAKLEALAEAFPDVAMVVDDAHRYLEVFAGSEAESLLAAPPTELVGDSIDDHLPSDPAAQLTDAIDTALETDSVTTVEYTLEVPAGERWFESRVAPVDGVIDGSRAAVVVARDVTDQRQTLEELRTREAHLTQAQAVANLGSWYKDIPSDVIHWSDEVYEIFGAEVVDGPIDHGVFMNYVHPDDRDFVDRRWEAAKRGEPYELEHRIVTDDGETRWVRQNAELEFDGGEPTGAIGVVQDVTDRKEYERRLETQNEQLDVLNRLIRHDMRNQMNVIDGYAAILEERLPKAKPVALQIRSVADDLISVTEDIRAANRLIRDGEESRPVRIRRVVDDAIESVCDDFPEFECRCTVEVDADLWITGSDAVQLAVENVIENAIEHNDAPTPAVEISGDVHPDDDAVVVRIEDNGPGIPPSERELIVGARERSQLDHTSGLGLWIVNWIVSSVGGDLSFETREERGTIVTLRFPRAEAPDAEVTQ</sequence>
<feature type="domain" description="Histidine kinase" evidence="7">
    <location>
        <begin position="657"/>
        <end position="865"/>
    </location>
</feature>
<dbReference type="InterPro" id="IPR052162">
    <property type="entry name" value="Sensor_kinase/Photoreceptor"/>
</dbReference>
<dbReference type="InterPro" id="IPR005467">
    <property type="entry name" value="His_kinase_dom"/>
</dbReference>
<dbReference type="SMART" id="SM00086">
    <property type="entry name" value="PAC"/>
    <property type="match status" value="4"/>
</dbReference>
<dbReference type="NCBIfam" id="TIGR00229">
    <property type="entry name" value="sensory_box"/>
    <property type="match status" value="4"/>
</dbReference>
<dbReference type="PROSITE" id="PS50113">
    <property type="entry name" value="PAC"/>
    <property type="match status" value="2"/>
</dbReference>
<dbReference type="CDD" id="cd00075">
    <property type="entry name" value="HATPase"/>
    <property type="match status" value="1"/>
</dbReference>
<feature type="compositionally biased region" description="Basic and acidic residues" evidence="6">
    <location>
        <begin position="214"/>
        <end position="227"/>
    </location>
</feature>
<dbReference type="EMBL" id="CP019893">
    <property type="protein sequence ID" value="ARS91498.1"/>
    <property type="molecule type" value="Genomic_DNA"/>
</dbReference>
<evidence type="ECO:0000256" key="2">
    <source>
        <dbReference type="ARBA" id="ARBA00012438"/>
    </source>
</evidence>
<feature type="domain" description="PAS" evidence="8">
    <location>
        <begin position="145"/>
        <end position="212"/>
    </location>
</feature>
<dbReference type="Pfam" id="PF02518">
    <property type="entry name" value="HATPase_c"/>
    <property type="match status" value="1"/>
</dbReference>
<dbReference type="PROSITE" id="PS50112">
    <property type="entry name" value="PAS"/>
    <property type="match status" value="3"/>
</dbReference>
<dbReference type="InterPro" id="IPR035965">
    <property type="entry name" value="PAS-like_dom_sf"/>
</dbReference>
<accession>A0A2Z2I301</accession>
<dbReference type="CDD" id="cd00130">
    <property type="entry name" value="PAS"/>
    <property type="match status" value="4"/>
</dbReference>
<organism evidence="10 11">
    <name type="scientific">Natrarchaeobaculum aegyptiacum</name>
    <dbReference type="NCBI Taxonomy" id="745377"/>
    <lineage>
        <taxon>Archaea</taxon>
        <taxon>Methanobacteriati</taxon>
        <taxon>Methanobacteriota</taxon>
        <taxon>Stenosarchaea group</taxon>
        <taxon>Halobacteria</taxon>
        <taxon>Halobacteriales</taxon>
        <taxon>Natrialbaceae</taxon>
        <taxon>Natrarchaeobaculum</taxon>
    </lineage>
</organism>
<evidence type="ECO:0000259" key="8">
    <source>
        <dbReference type="PROSITE" id="PS50112"/>
    </source>
</evidence>
<dbReference type="InterPro" id="IPR036890">
    <property type="entry name" value="HATPase_C_sf"/>
</dbReference>
<gene>
    <name evidence="10" type="ORF">B1756_18395</name>
</gene>